<dbReference type="OrthoDB" id="9814063at2"/>
<sequence length="174" mass="18626">MKKILMAISAFALLTACGNEQKSEYERYYDSDYQPDTTAVASRPQPPRPATTPPAGGATQDVQTTPAGTETGPGATEGAAQQKEALAGQYAKGEKLIAGSDCLACHKVDQKVVGPSYQEVAEKYEFNDKNVTYLSSKIIQGGSGAWGQIPMPPHPNISEADAKEMARYILSLRQ</sequence>
<dbReference type="AlphaFoldDB" id="A0A1N7APV5"/>
<accession>A0A1N7APV5</accession>
<evidence type="ECO:0000256" key="7">
    <source>
        <dbReference type="SAM" id="MobiDB-lite"/>
    </source>
</evidence>
<evidence type="ECO:0000256" key="6">
    <source>
        <dbReference type="PIRSR" id="PIRSR602324-1"/>
    </source>
</evidence>
<keyword evidence="1" id="KW-0813">Transport</keyword>
<dbReference type="EMBL" id="FTNM01000006">
    <property type="protein sequence ID" value="SIR41149.1"/>
    <property type="molecule type" value="Genomic_DNA"/>
</dbReference>
<keyword evidence="3 6" id="KW-0479">Metal-binding</keyword>
<feature type="binding site" description="covalent" evidence="6">
    <location>
        <position position="106"/>
    </location>
    <ligand>
        <name>heme c</name>
        <dbReference type="ChEBI" id="CHEBI:61717"/>
    </ligand>
</feature>
<name>A0A1N7APV5_9BACT</name>
<proteinExistence type="predicted"/>
<evidence type="ECO:0000313" key="9">
    <source>
        <dbReference type="EMBL" id="SIR41149.1"/>
    </source>
</evidence>
<evidence type="ECO:0000256" key="2">
    <source>
        <dbReference type="ARBA" id="ARBA00022617"/>
    </source>
</evidence>
<dbReference type="PROSITE" id="PS51007">
    <property type="entry name" value="CYTC"/>
    <property type="match status" value="1"/>
</dbReference>
<feature type="region of interest" description="Disordered" evidence="7">
    <location>
        <begin position="29"/>
        <end position="81"/>
    </location>
</feature>
<dbReference type="GO" id="GO:0020037">
    <property type="term" value="F:heme binding"/>
    <property type="evidence" value="ECO:0007669"/>
    <property type="project" value="InterPro"/>
</dbReference>
<feature type="binding site" description="covalent" evidence="6">
    <location>
        <position position="102"/>
    </location>
    <ligand>
        <name>heme c</name>
        <dbReference type="ChEBI" id="CHEBI:61717"/>
    </ligand>
</feature>
<dbReference type="Gene3D" id="1.10.760.10">
    <property type="entry name" value="Cytochrome c-like domain"/>
    <property type="match status" value="1"/>
</dbReference>
<feature type="domain" description="Cytochrome c" evidence="8">
    <location>
        <begin position="88"/>
        <end position="173"/>
    </location>
</feature>
<evidence type="ECO:0000256" key="3">
    <source>
        <dbReference type="ARBA" id="ARBA00022723"/>
    </source>
</evidence>
<keyword evidence="10" id="KW-1185">Reference proteome</keyword>
<dbReference type="GO" id="GO:0009055">
    <property type="term" value="F:electron transfer activity"/>
    <property type="evidence" value="ECO:0007669"/>
    <property type="project" value="InterPro"/>
</dbReference>
<reference evidence="10" key="1">
    <citation type="submission" date="2017-01" db="EMBL/GenBank/DDBJ databases">
        <authorList>
            <person name="Varghese N."/>
            <person name="Submissions S."/>
        </authorList>
    </citation>
    <scope>NUCLEOTIDE SEQUENCE [LARGE SCALE GENOMIC DNA]</scope>
    <source>
        <strain evidence="10">DM9</strain>
    </source>
</reference>
<evidence type="ECO:0000256" key="1">
    <source>
        <dbReference type="ARBA" id="ARBA00022448"/>
    </source>
</evidence>
<dbReference type="RefSeq" id="WP_007660623.1">
    <property type="nucleotide sequence ID" value="NZ_FTNM01000006.1"/>
</dbReference>
<evidence type="ECO:0000256" key="4">
    <source>
        <dbReference type="ARBA" id="ARBA00022982"/>
    </source>
</evidence>
<evidence type="ECO:0000256" key="5">
    <source>
        <dbReference type="ARBA" id="ARBA00023004"/>
    </source>
</evidence>
<dbReference type="Proteomes" id="UP000185924">
    <property type="component" value="Unassembled WGS sequence"/>
</dbReference>
<feature type="compositionally biased region" description="Low complexity" evidence="7">
    <location>
        <begin position="53"/>
        <end position="80"/>
    </location>
</feature>
<keyword evidence="2 6" id="KW-0349">Heme</keyword>
<keyword evidence="4" id="KW-0249">Electron transport</keyword>
<dbReference type="PROSITE" id="PS51257">
    <property type="entry name" value="PROKAR_LIPOPROTEIN"/>
    <property type="match status" value="1"/>
</dbReference>
<evidence type="ECO:0000259" key="8">
    <source>
        <dbReference type="PROSITE" id="PS51007"/>
    </source>
</evidence>
<dbReference type="SUPFAM" id="SSF46626">
    <property type="entry name" value="Cytochrome c"/>
    <property type="match status" value="1"/>
</dbReference>
<dbReference type="PRINTS" id="PR00606">
    <property type="entry name" value="CYTCHROMECID"/>
</dbReference>
<evidence type="ECO:0000313" key="10">
    <source>
        <dbReference type="Proteomes" id="UP000185924"/>
    </source>
</evidence>
<gene>
    <name evidence="9" type="ORF">SAMN05421545_3489</name>
</gene>
<feature type="binding site" description="covalent" evidence="6">
    <location>
        <position position="151"/>
    </location>
    <ligand>
        <name>heme c</name>
        <dbReference type="ChEBI" id="CHEBI:61717"/>
    </ligand>
</feature>
<organism evidence="9 10">
    <name type="scientific">Pontibacter lucknowensis</name>
    <dbReference type="NCBI Taxonomy" id="1077936"/>
    <lineage>
        <taxon>Bacteria</taxon>
        <taxon>Pseudomonadati</taxon>
        <taxon>Bacteroidota</taxon>
        <taxon>Cytophagia</taxon>
        <taxon>Cytophagales</taxon>
        <taxon>Hymenobacteraceae</taxon>
        <taxon>Pontibacter</taxon>
    </lineage>
</organism>
<dbReference type="InterPro" id="IPR009056">
    <property type="entry name" value="Cyt_c-like_dom"/>
</dbReference>
<comment type="PTM">
    <text evidence="6">Binds 1 heme c group covalently per subunit.</text>
</comment>
<protein>
    <submittedName>
        <fullName evidence="9">Cytochrome c</fullName>
    </submittedName>
</protein>
<dbReference type="InterPro" id="IPR002324">
    <property type="entry name" value="Cyt_c_ID"/>
</dbReference>
<keyword evidence="5 6" id="KW-0408">Iron</keyword>
<dbReference type="Pfam" id="PF00034">
    <property type="entry name" value="Cytochrom_C"/>
    <property type="match status" value="1"/>
</dbReference>
<dbReference type="STRING" id="1077936.SAMN05421545_3489"/>
<dbReference type="GO" id="GO:0005506">
    <property type="term" value="F:iron ion binding"/>
    <property type="evidence" value="ECO:0007669"/>
    <property type="project" value="InterPro"/>
</dbReference>
<dbReference type="InterPro" id="IPR036909">
    <property type="entry name" value="Cyt_c-like_dom_sf"/>
</dbReference>